<sequence>MTRTLGTPFLVGKLRLPAGRTQILNVSGGALPPAGPSTPSRLSPSDWSLTDAGTGGTLLLTLLVAADGRGSPITGYAWRIDDGPWLDLGLTSPGTVEIEGLTDGDPVGVSLRAVNAAGAGLASATQTATPTGGAPTFDISGEAGGIAIMSRPDLVPPLVTGGTLSIQITG</sequence>
<dbReference type="SUPFAM" id="SSF49265">
    <property type="entry name" value="Fibronectin type III"/>
    <property type="match status" value="1"/>
</dbReference>
<accession>A0A1I3QUP8</accession>
<dbReference type="STRING" id="390807.SAMN04488095_2648"/>
<proteinExistence type="predicted"/>
<dbReference type="AlphaFoldDB" id="A0A1I3QUP8"/>
<protein>
    <submittedName>
        <fullName evidence="1">Titin</fullName>
    </submittedName>
</protein>
<dbReference type="EMBL" id="FORA01000003">
    <property type="protein sequence ID" value="SFJ36846.1"/>
    <property type="molecule type" value="Genomic_DNA"/>
</dbReference>
<keyword evidence="2" id="KW-1185">Reference proteome</keyword>
<dbReference type="Gene3D" id="2.60.40.10">
    <property type="entry name" value="Immunoglobulins"/>
    <property type="match status" value="1"/>
</dbReference>
<dbReference type="InterPro" id="IPR036116">
    <property type="entry name" value="FN3_sf"/>
</dbReference>
<evidence type="ECO:0000313" key="2">
    <source>
        <dbReference type="Proteomes" id="UP000199110"/>
    </source>
</evidence>
<dbReference type="Proteomes" id="UP000199110">
    <property type="component" value="Unassembled WGS sequence"/>
</dbReference>
<dbReference type="RefSeq" id="WP_139212365.1">
    <property type="nucleotide sequence ID" value="NZ_FORA01000003.1"/>
</dbReference>
<organism evidence="1 2">
    <name type="scientific">Jannaschia pohangensis</name>
    <dbReference type="NCBI Taxonomy" id="390807"/>
    <lineage>
        <taxon>Bacteria</taxon>
        <taxon>Pseudomonadati</taxon>
        <taxon>Pseudomonadota</taxon>
        <taxon>Alphaproteobacteria</taxon>
        <taxon>Rhodobacterales</taxon>
        <taxon>Roseobacteraceae</taxon>
        <taxon>Jannaschia</taxon>
    </lineage>
</organism>
<name>A0A1I3QUP8_9RHOB</name>
<gene>
    <name evidence="1" type="ORF">SAMN04488095_2648</name>
</gene>
<evidence type="ECO:0000313" key="1">
    <source>
        <dbReference type="EMBL" id="SFJ36846.1"/>
    </source>
</evidence>
<reference evidence="1 2" key="1">
    <citation type="submission" date="2016-10" db="EMBL/GenBank/DDBJ databases">
        <authorList>
            <person name="de Groot N.N."/>
        </authorList>
    </citation>
    <scope>NUCLEOTIDE SEQUENCE [LARGE SCALE GENOMIC DNA]</scope>
    <source>
        <strain evidence="1 2">DSM 19073</strain>
    </source>
</reference>
<dbReference type="InterPro" id="IPR013783">
    <property type="entry name" value="Ig-like_fold"/>
</dbReference>